<feature type="transmembrane region" description="Helical" evidence="4">
    <location>
        <begin position="7"/>
        <end position="27"/>
    </location>
</feature>
<dbReference type="RefSeq" id="WP_010978299.1">
    <property type="nucleotide sequence ID" value="NZ_BAABQO010000002.1"/>
</dbReference>
<sequence>MKRVIIGSLLLTISQWYAFFLFSQFSFIVFSEFIGLSIFIMGFISRALGSILFGYIGDKISRRTALLLTGITLIISSLIVLIPSIFIVFISRILQGLSLGGEWGGASTVIIETYSSHRLRGTIASIIQLSVPIAIILSSSTLLLIFLYSIPWRESFLIITVLTLIALPLIRDVNKEKMFSSKIPLFEAILNDWKNILKSISIKVSESAAFYVFSAYIFSLYSNLKELPIIVLEAITFQLFTIPLFGFLSDIIGRRLVVIIGLIIMGVGSYLLSLKIIYYGEIVISISDSALYAPQSSIFTEIFNKKYRFTAANFSYQLASILGGALAPLLISDYSNLFIFIMLSYITITCIGVYFIEETKGKGIA</sequence>
<dbReference type="PANTHER" id="PTHR43045:SF1">
    <property type="entry name" value="SHIKIMATE TRANSPORTER"/>
    <property type="match status" value="1"/>
</dbReference>
<dbReference type="InterPro" id="IPR020846">
    <property type="entry name" value="MFS_dom"/>
</dbReference>
<dbReference type="PANTHER" id="PTHR43045">
    <property type="entry name" value="SHIKIMATE TRANSPORTER"/>
    <property type="match status" value="1"/>
</dbReference>
<comment type="caution">
    <text evidence="6">The sequence shown here is derived from an EMBL/GenBank/DDBJ whole genome shotgun (WGS) entry which is preliminary data.</text>
</comment>
<evidence type="ECO:0000313" key="6">
    <source>
        <dbReference type="EMBL" id="HII74985.1"/>
    </source>
</evidence>
<feature type="transmembrane region" description="Helical" evidence="4">
    <location>
        <begin position="33"/>
        <end position="53"/>
    </location>
</feature>
<accession>A0A832TB89</accession>
<protein>
    <submittedName>
        <fullName evidence="6">MHS family MFS transporter</fullName>
    </submittedName>
</protein>
<feature type="transmembrane region" description="Helical" evidence="4">
    <location>
        <begin position="126"/>
        <end position="150"/>
    </location>
</feature>
<keyword evidence="2" id="KW-0813">Transport</keyword>
<feature type="domain" description="Major facilitator superfamily (MFS) profile" evidence="5">
    <location>
        <begin position="1"/>
        <end position="360"/>
    </location>
</feature>
<dbReference type="Proteomes" id="UP000646844">
    <property type="component" value="Unassembled WGS sequence"/>
</dbReference>
<feature type="transmembrane region" description="Helical" evidence="4">
    <location>
        <begin position="227"/>
        <end position="248"/>
    </location>
</feature>
<keyword evidence="3" id="KW-1003">Cell membrane</keyword>
<feature type="transmembrane region" description="Helical" evidence="4">
    <location>
        <begin position="337"/>
        <end position="356"/>
    </location>
</feature>
<keyword evidence="4" id="KW-1133">Transmembrane helix</keyword>
<dbReference type="GO" id="GO:0022857">
    <property type="term" value="F:transmembrane transporter activity"/>
    <property type="evidence" value="ECO:0007669"/>
    <property type="project" value="InterPro"/>
</dbReference>
<reference evidence="6" key="1">
    <citation type="journal article" date="2020" name="bioRxiv">
        <title>A rank-normalized archaeal taxonomy based on genome phylogeny resolves widespread incomplete and uneven classifications.</title>
        <authorList>
            <person name="Rinke C."/>
            <person name="Chuvochina M."/>
            <person name="Mussig A.J."/>
            <person name="Chaumeil P.-A."/>
            <person name="Waite D.W."/>
            <person name="Whitman W.B."/>
            <person name="Parks D.H."/>
            <person name="Hugenholtz P."/>
        </authorList>
    </citation>
    <scope>NUCLEOTIDE SEQUENCE</scope>
    <source>
        <strain evidence="6">UBA8838</strain>
    </source>
</reference>
<dbReference type="SUPFAM" id="SSF103473">
    <property type="entry name" value="MFS general substrate transporter"/>
    <property type="match status" value="1"/>
</dbReference>
<dbReference type="OMA" id="EMFGSRN"/>
<gene>
    <name evidence="6" type="ORF">HA332_11585</name>
</gene>
<proteinExistence type="predicted"/>
<evidence type="ECO:0000256" key="4">
    <source>
        <dbReference type="SAM" id="Phobius"/>
    </source>
</evidence>
<evidence type="ECO:0000259" key="5">
    <source>
        <dbReference type="PROSITE" id="PS50850"/>
    </source>
</evidence>
<comment type="subcellular location">
    <subcellularLocation>
        <location evidence="1">Cell membrane</location>
        <topology evidence="1">Multi-pass membrane protein</topology>
    </subcellularLocation>
</comment>
<evidence type="ECO:0000256" key="3">
    <source>
        <dbReference type="ARBA" id="ARBA00022475"/>
    </source>
</evidence>
<dbReference type="Gene3D" id="1.20.1250.20">
    <property type="entry name" value="MFS general substrate transporter like domains"/>
    <property type="match status" value="2"/>
</dbReference>
<dbReference type="InterPro" id="IPR011701">
    <property type="entry name" value="MFS"/>
</dbReference>
<evidence type="ECO:0000256" key="1">
    <source>
        <dbReference type="ARBA" id="ARBA00004651"/>
    </source>
</evidence>
<keyword evidence="4" id="KW-0472">Membrane</keyword>
<feature type="transmembrane region" description="Helical" evidence="4">
    <location>
        <begin position="156"/>
        <end position="173"/>
    </location>
</feature>
<name>A0A832TB89_9CREN</name>
<dbReference type="GO" id="GO:0005886">
    <property type="term" value="C:plasma membrane"/>
    <property type="evidence" value="ECO:0007669"/>
    <property type="project" value="UniProtKB-SubCell"/>
</dbReference>
<dbReference type="InterPro" id="IPR036259">
    <property type="entry name" value="MFS_trans_sf"/>
</dbReference>
<dbReference type="PROSITE" id="PS50850">
    <property type="entry name" value="MFS"/>
    <property type="match status" value="1"/>
</dbReference>
<dbReference type="Pfam" id="PF07690">
    <property type="entry name" value="MFS_1"/>
    <property type="match status" value="2"/>
</dbReference>
<dbReference type="EMBL" id="DUJO01000051">
    <property type="protein sequence ID" value="HII74985.1"/>
    <property type="molecule type" value="Genomic_DNA"/>
</dbReference>
<evidence type="ECO:0000313" key="7">
    <source>
        <dbReference type="Proteomes" id="UP000646844"/>
    </source>
</evidence>
<feature type="transmembrane region" description="Helical" evidence="4">
    <location>
        <begin position="255"/>
        <end position="271"/>
    </location>
</feature>
<evidence type="ECO:0000256" key="2">
    <source>
        <dbReference type="ARBA" id="ARBA00022448"/>
    </source>
</evidence>
<organism evidence="6 7">
    <name type="scientific">Sulfurisphaera tokodaii</name>
    <dbReference type="NCBI Taxonomy" id="111955"/>
    <lineage>
        <taxon>Archaea</taxon>
        <taxon>Thermoproteota</taxon>
        <taxon>Thermoprotei</taxon>
        <taxon>Sulfolobales</taxon>
        <taxon>Sulfolobaceae</taxon>
        <taxon>Sulfurisphaera</taxon>
    </lineage>
</organism>
<dbReference type="GeneID" id="1458254"/>
<dbReference type="AlphaFoldDB" id="A0A832TB89"/>
<feature type="transmembrane region" description="Helical" evidence="4">
    <location>
        <begin position="65"/>
        <end position="90"/>
    </location>
</feature>
<keyword evidence="4" id="KW-0812">Transmembrane</keyword>